<dbReference type="PANTHER" id="PTHR43037">
    <property type="entry name" value="UNNAMED PRODUCT-RELATED"/>
    <property type="match status" value="1"/>
</dbReference>
<evidence type="ECO:0000256" key="2">
    <source>
        <dbReference type="ARBA" id="ARBA00022801"/>
    </source>
</evidence>
<sequence length="223" mass="24181">MRQGWQSGMLNARPGGTSRESFAAGLHWLGAEDRSAALLVPPRLPAGPVPLVVLLHGATSNPRQALPYLQDEARQRGFLLLAPKSQDYTWDVIRGGFGPDVGPLDLVLDEVFERFAVDRARLAIAGFSDGASYALSLGLVNGDLFTHVLAYSPGFVVSGPRPGRPKIFVSHGISDHVLPIDRCSRRIVPVLREDGYDVDYREFDGGHELRADLVAAATDQLMA</sequence>
<dbReference type="InterPro" id="IPR029058">
    <property type="entry name" value="AB_hydrolase_fold"/>
</dbReference>
<dbReference type="PANTHER" id="PTHR43037:SF5">
    <property type="entry name" value="FERULOYL ESTERASE"/>
    <property type="match status" value="1"/>
</dbReference>
<keyword evidence="2" id="KW-0378">Hydrolase</keyword>
<organism evidence="3 4">
    <name type="scientific">Kribbella orskensis</name>
    <dbReference type="NCBI Taxonomy" id="2512216"/>
    <lineage>
        <taxon>Bacteria</taxon>
        <taxon>Bacillati</taxon>
        <taxon>Actinomycetota</taxon>
        <taxon>Actinomycetes</taxon>
        <taxon>Propionibacteriales</taxon>
        <taxon>Kribbellaceae</taxon>
        <taxon>Kribbella</taxon>
    </lineage>
</organism>
<keyword evidence="1" id="KW-0732">Signal</keyword>
<protein>
    <submittedName>
        <fullName evidence="3">Esterase</fullName>
    </submittedName>
</protein>
<dbReference type="SUPFAM" id="SSF53474">
    <property type="entry name" value="alpha/beta-Hydrolases"/>
    <property type="match status" value="1"/>
</dbReference>
<reference evidence="3 4" key="1">
    <citation type="journal article" date="2015" name="Stand. Genomic Sci.">
        <title>Genomic Encyclopedia of Bacterial and Archaeal Type Strains, Phase III: the genomes of soil and plant-associated and newly described type strains.</title>
        <authorList>
            <person name="Whitman W.B."/>
            <person name="Woyke T."/>
            <person name="Klenk H.P."/>
            <person name="Zhou Y."/>
            <person name="Lilburn T.G."/>
            <person name="Beck B.J."/>
            <person name="De Vos P."/>
            <person name="Vandamme P."/>
            <person name="Eisen J.A."/>
            <person name="Garrity G."/>
            <person name="Hugenholtz P."/>
            <person name="Kyrpides N.C."/>
        </authorList>
    </citation>
    <scope>NUCLEOTIDE SEQUENCE [LARGE SCALE GENOMIC DNA]</scope>
    <source>
        <strain evidence="3 4">VKM Ac-2538</strain>
    </source>
</reference>
<proteinExistence type="predicted"/>
<evidence type="ECO:0000313" key="3">
    <source>
        <dbReference type="EMBL" id="TCO32338.1"/>
    </source>
</evidence>
<dbReference type="EMBL" id="SLWM01000001">
    <property type="protein sequence ID" value="TCO32338.1"/>
    <property type="molecule type" value="Genomic_DNA"/>
</dbReference>
<keyword evidence="4" id="KW-1185">Reference proteome</keyword>
<dbReference type="Gene3D" id="3.40.50.1820">
    <property type="entry name" value="alpha/beta hydrolase"/>
    <property type="match status" value="1"/>
</dbReference>
<comment type="caution">
    <text evidence="3">The sequence shown here is derived from an EMBL/GenBank/DDBJ whole genome shotgun (WGS) entry which is preliminary data.</text>
</comment>
<evidence type="ECO:0000313" key="4">
    <source>
        <dbReference type="Proteomes" id="UP000295818"/>
    </source>
</evidence>
<accession>A0ABY2BWI6</accession>
<gene>
    <name evidence="3" type="ORF">EV644_101982</name>
</gene>
<dbReference type="InterPro" id="IPR050955">
    <property type="entry name" value="Plant_Biomass_Hydrol_Est"/>
</dbReference>
<evidence type="ECO:0000256" key="1">
    <source>
        <dbReference type="ARBA" id="ARBA00022729"/>
    </source>
</evidence>
<dbReference type="Proteomes" id="UP000295818">
    <property type="component" value="Unassembled WGS sequence"/>
</dbReference>
<name>A0ABY2BWI6_9ACTN</name>